<evidence type="ECO:0000256" key="4">
    <source>
        <dbReference type="ARBA" id="ARBA00022840"/>
    </source>
</evidence>
<dbReference type="WBParaSite" id="SBAD_0001343301-mRNA-1">
    <property type="protein sequence ID" value="SBAD_0001343301-mRNA-1"/>
    <property type="gene ID" value="SBAD_0001343301"/>
</dbReference>
<dbReference type="GO" id="GO:0005886">
    <property type="term" value="C:plasma membrane"/>
    <property type="evidence" value="ECO:0007669"/>
    <property type="project" value="TreeGrafter"/>
</dbReference>
<comment type="similarity">
    <text evidence="5">Belongs to the PI3/PI4-kinase family. Type II PI4K subfamily.</text>
</comment>
<reference evidence="8" key="1">
    <citation type="submission" date="2016-06" db="UniProtKB">
        <authorList>
            <consortium name="WormBaseParasite"/>
        </authorList>
    </citation>
    <scope>IDENTIFICATION</scope>
</reference>
<evidence type="ECO:0000256" key="5">
    <source>
        <dbReference type="RuleBase" id="RU367084"/>
    </source>
</evidence>
<dbReference type="PANTHER" id="PTHR12865:SF1">
    <property type="entry name" value="PHOSPHATIDYLINOSITOL 4-KINASE TYPE 2"/>
    <property type="match status" value="1"/>
</dbReference>
<dbReference type="AlphaFoldDB" id="A0A183JAX0"/>
<evidence type="ECO:0000256" key="2">
    <source>
        <dbReference type="ARBA" id="ARBA00022741"/>
    </source>
</evidence>
<keyword evidence="3 5" id="KW-0418">Kinase</keyword>
<keyword evidence="2 5" id="KW-0547">Nucleotide-binding</keyword>
<dbReference type="GO" id="GO:0005802">
    <property type="term" value="C:trans-Golgi network"/>
    <property type="evidence" value="ECO:0007669"/>
    <property type="project" value="TreeGrafter"/>
</dbReference>
<dbReference type="GO" id="GO:0005768">
    <property type="term" value="C:endosome"/>
    <property type="evidence" value="ECO:0007669"/>
    <property type="project" value="TreeGrafter"/>
</dbReference>
<dbReference type="EMBL" id="UZAM01019792">
    <property type="protein sequence ID" value="VDP53410.1"/>
    <property type="molecule type" value="Genomic_DNA"/>
</dbReference>
<evidence type="ECO:0000313" key="7">
    <source>
        <dbReference type="Proteomes" id="UP000270296"/>
    </source>
</evidence>
<dbReference type="PANTHER" id="PTHR12865">
    <property type="entry name" value="PHOSPHATIDYLINOSITOL 4-KINASE TYPE-II"/>
    <property type="match status" value="1"/>
</dbReference>
<evidence type="ECO:0000313" key="6">
    <source>
        <dbReference type="EMBL" id="VDP53410.1"/>
    </source>
</evidence>
<sequence length="65" mass="7517">MSGAVAETFLYHNYFPEDQDFTEIIRQAEDAIEAGVYPKRIVQGSSGSYFVRNLSNVIWFYFTNI</sequence>
<protein>
    <recommendedName>
        <fullName evidence="5">Phosphatidylinositol 4-kinase type 2</fullName>
        <ecNumber evidence="5">2.7.1.67</ecNumber>
    </recommendedName>
</protein>
<comment type="subcellular location">
    <subcellularLocation>
        <location evidence="5">Membrane</location>
        <topology evidence="5">Peripheral membrane protein</topology>
    </subcellularLocation>
</comment>
<evidence type="ECO:0000313" key="8">
    <source>
        <dbReference type="WBParaSite" id="SBAD_0001343301-mRNA-1"/>
    </source>
</evidence>
<keyword evidence="7" id="KW-1185">Reference proteome</keyword>
<evidence type="ECO:0000256" key="3">
    <source>
        <dbReference type="ARBA" id="ARBA00022777"/>
    </source>
</evidence>
<dbReference type="GO" id="GO:0007030">
    <property type="term" value="P:Golgi organization"/>
    <property type="evidence" value="ECO:0007669"/>
    <property type="project" value="TreeGrafter"/>
</dbReference>
<dbReference type="InterPro" id="IPR039756">
    <property type="entry name" value="Lsb6/PI4K2"/>
</dbReference>
<dbReference type="OrthoDB" id="3349449at2759"/>
<evidence type="ECO:0000256" key="1">
    <source>
        <dbReference type="ARBA" id="ARBA00022679"/>
    </source>
</evidence>
<gene>
    <name evidence="6" type="ORF">SBAD_LOCUS13018</name>
</gene>
<reference evidence="6 7" key="2">
    <citation type="submission" date="2018-11" db="EMBL/GenBank/DDBJ databases">
        <authorList>
            <consortium name="Pathogen Informatics"/>
        </authorList>
    </citation>
    <scope>NUCLEOTIDE SEQUENCE [LARGE SCALE GENOMIC DNA]</scope>
</reference>
<organism evidence="8">
    <name type="scientific">Soboliphyme baturini</name>
    <dbReference type="NCBI Taxonomy" id="241478"/>
    <lineage>
        <taxon>Eukaryota</taxon>
        <taxon>Metazoa</taxon>
        <taxon>Ecdysozoa</taxon>
        <taxon>Nematoda</taxon>
        <taxon>Enoplea</taxon>
        <taxon>Dorylaimia</taxon>
        <taxon>Dioctophymatida</taxon>
        <taxon>Dioctophymatoidea</taxon>
        <taxon>Soboliphymatidae</taxon>
        <taxon>Soboliphyme</taxon>
    </lineage>
</organism>
<proteinExistence type="inferred from homology"/>
<comment type="catalytic activity">
    <reaction evidence="5">
        <text>a 1,2-diacyl-sn-glycero-3-phospho-(1D-myo-inositol) + ATP = a 1,2-diacyl-sn-glycero-3-phospho-(1D-myo-inositol 4-phosphate) + ADP + H(+)</text>
        <dbReference type="Rhea" id="RHEA:19877"/>
        <dbReference type="ChEBI" id="CHEBI:15378"/>
        <dbReference type="ChEBI" id="CHEBI:30616"/>
        <dbReference type="ChEBI" id="CHEBI:57880"/>
        <dbReference type="ChEBI" id="CHEBI:58178"/>
        <dbReference type="ChEBI" id="CHEBI:456216"/>
        <dbReference type="EC" id="2.7.1.67"/>
    </reaction>
</comment>
<dbReference type="GO" id="GO:0004430">
    <property type="term" value="F:1-phosphatidylinositol 4-kinase activity"/>
    <property type="evidence" value="ECO:0007669"/>
    <property type="project" value="UniProtKB-UniRule"/>
</dbReference>
<dbReference type="GO" id="GO:0007032">
    <property type="term" value="P:endosome organization"/>
    <property type="evidence" value="ECO:0007669"/>
    <property type="project" value="TreeGrafter"/>
</dbReference>
<dbReference type="GO" id="GO:0005765">
    <property type="term" value="C:lysosomal membrane"/>
    <property type="evidence" value="ECO:0007669"/>
    <property type="project" value="TreeGrafter"/>
</dbReference>
<keyword evidence="5" id="KW-0472">Membrane</keyword>
<accession>A0A183JAX0</accession>
<dbReference type="EC" id="2.7.1.67" evidence="5"/>
<keyword evidence="1 5" id="KW-0808">Transferase</keyword>
<dbReference type="Proteomes" id="UP000270296">
    <property type="component" value="Unassembled WGS sequence"/>
</dbReference>
<name>A0A183JAX0_9BILA</name>
<keyword evidence="4 5" id="KW-0067">ATP-binding</keyword>
<dbReference type="GO" id="GO:0046854">
    <property type="term" value="P:phosphatidylinositol phosphate biosynthetic process"/>
    <property type="evidence" value="ECO:0007669"/>
    <property type="project" value="UniProtKB-UniRule"/>
</dbReference>
<dbReference type="GO" id="GO:0005524">
    <property type="term" value="F:ATP binding"/>
    <property type="evidence" value="ECO:0007669"/>
    <property type="project" value="UniProtKB-UniRule"/>
</dbReference>